<feature type="transmembrane region" description="Helical" evidence="1">
    <location>
        <begin position="332"/>
        <end position="351"/>
    </location>
</feature>
<feature type="transmembrane region" description="Helical" evidence="1">
    <location>
        <begin position="56"/>
        <end position="80"/>
    </location>
</feature>
<dbReference type="EMBL" id="MFIX01000169">
    <property type="protein sequence ID" value="OGG02853.1"/>
    <property type="molecule type" value="Genomic_DNA"/>
</dbReference>
<sequence length="360" mass="40845">MDAKPAPKGRLLSMDAYRGFTMLLMASSGFGLYTLNDNPGWRWLAYQFDHVPWDGGVIWDMIQPSFIFIVGVAMPFAFAIRQARGESWSSQFKHVIFRSLTLLVVGNAIVCVHKDHILPNLTTVLQQIGIAYFFAFFVLGRGLKVQGLAALFVLVVHWACYYFWPGVGPDGPWAKNANFASWLDYAWLGFYEEGGYTSFNAFSSIATVIFGIMAGELLRKELPDRKKLLYMILAGLALLIAGRLLNPFIPVVKRIWTSSWTLYSAGWAFLLLSVFYWVIEVKNKRKWCFIFQVVGLNSIAIYVFYQMLDGSINSWLGVFTRGFLGPLGDPGVIIQAVLVLSVHWSFVYWLYKRNIFLKVG</sequence>
<comment type="caution">
    <text evidence="2">The sequence shown here is derived from an EMBL/GenBank/DDBJ whole genome shotgun (WGS) entry which is preliminary data.</text>
</comment>
<evidence type="ECO:0000256" key="1">
    <source>
        <dbReference type="SAM" id="Phobius"/>
    </source>
</evidence>
<feature type="transmembrane region" description="Helical" evidence="1">
    <location>
        <begin position="116"/>
        <end position="140"/>
    </location>
</feature>
<name>A0A1F5YS09_9BACT</name>
<accession>A0A1F5YS09</accession>
<dbReference type="STRING" id="1817867.A3F83_06695"/>
<organism evidence="2 3">
    <name type="scientific">Candidatus Glassbacteria bacterium RIFCSPLOWO2_12_FULL_58_11</name>
    <dbReference type="NCBI Taxonomy" id="1817867"/>
    <lineage>
        <taxon>Bacteria</taxon>
        <taxon>Candidatus Glassiibacteriota</taxon>
    </lineage>
</organism>
<dbReference type="PANTHER" id="PTHR31061:SF24">
    <property type="entry name" value="LD22376P"/>
    <property type="match status" value="1"/>
</dbReference>
<evidence type="ECO:0000313" key="2">
    <source>
        <dbReference type="EMBL" id="OGG02853.1"/>
    </source>
</evidence>
<dbReference type="PANTHER" id="PTHR31061">
    <property type="entry name" value="LD22376P"/>
    <property type="match status" value="1"/>
</dbReference>
<keyword evidence="1" id="KW-0812">Transmembrane</keyword>
<keyword evidence="1" id="KW-0472">Membrane</keyword>
<feature type="transmembrane region" description="Helical" evidence="1">
    <location>
        <begin position="199"/>
        <end position="218"/>
    </location>
</feature>
<evidence type="ECO:0008006" key="4">
    <source>
        <dbReference type="Google" id="ProtNLM"/>
    </source>
</evidence>
<dbReference type="Proteomes" id="UP000179129">
    <property type="component" value="Unassembled WGS sequence"/>
</dbReference>
<proteinExistence type="predicted"/>
<evidence type="ECO:0000313" key="3">
    <source>
        <dbReference type="Proteomes" id="UP000179129"/>
    </source>
</evidence>
<feature type="transmembrane region" description="Helical" evidence="1">
    <location>
        <begin position="261"/>
        <end position="279"/>
    </location>
</feature>
<feature type="transmembrane region" description="Helical" evidence="1">
    <location>
        <begin position="16"/>
        <end position="36"/>
    </location>
</feature>
<reference evidence="2 3" key="1">
    <citation type="journal article" date="2016" name="Nat. Commun.">
        <title>Thousands of microbial genomes shed light on interconnected biogeochemical processes in an aquifer system.</title>
        <authorList>
            <person name="Anantharaman K."/>
            <person name="Brown C.T."/>
            <person name="Hug L.A."/>
            <person name="Sharon I."/>
            <person name="Castelle C.J."/>
            <person name="Probst A.J."/>
            <person name="Thomas B.C."/>
            <person name="Singh A."/>
            <person name="Wilkins M.J."/>
            <person name="Karaoz U."/>
            <person name="Brodie E.L."/>
            <person name="Williams K.H."/>
            <person name="Hubbard S.S."/>
            <person name="Banfield J.F."/>
        </authorList>
    </citation>
    <scope>NUCLEOTIDE SEQUENCE [LARGE SCALE GENOMIC DNA]</scope>
</reference>
<keyword evidence="1" id="KW-1133">Transmembrane helix</keyword>
<feature type="transmembrane region" description="Helical" evidence="1">
    <location>
        <begin position="230"/>
        <end position="249"/>
    </location>
</feature>
<protein>
    <recommendedName>
        <fullName evidence="4">DUF5009 domain-containing protein</fullName>
    </recommendedName>
</protein>
<feature type="transmembrane region" description="Helical" evidence="1">
    <location>
        <begin position="92"/>
        <end position="110"/>
    </location>
</feature>
<gene>
    <name evidence="2" type="ORF">A3F83_06695</name>
</gene>
<feature type="transmembrane region" description="Helical" evidence="1">
    <location>
        <begin position="286"/>
        <end position="305"/>
    </location>
</feature>
<dbReference type="AlphaFoldDB" id="A0A1F5YS09"/>
<feature type="transmembrane region" description="Helical" evidence="1">
    <location>
        <begin position="147"/>
        <end position="164"/>
    </location>
</feature>